<keyword evidence="1" id="KW-0732">Signal</keyword>
<dbReference type="EMBL" id="FNGI01000001">
    <property type="protein sequence ID" value="SDL02051.1"/>
    <property type="molecule type" value="Genomic_DNA"/>
</dbReference>
<evidence type="ECO:0000256" key="1">
    <source>
        <dbReference type="SAM" id="SignalP"/>
    </source>
</evidence>
<evidence type="ECO:0008006" key="4">
    <source>
        <dbReference type="Google" id="ProtNLM"/>
    </source>
</evidence>
<dbReference type="STRING" id="119000.SAMN05661010_00776"/>
<dbReference type="PROSITE" id="PS51257">
    <property type="entry name" value="PROKAR_LIPOPROTEIN"/>
    <property type="match status" value="1"/>
</dbReference>
<dbReference type="RefSeq" id="WP_089725638.1">
    <property type="nucleotide sequence ID" value="NZ_FNGI01000001.1"/>
</dbReference>
<protein>
    <recommendedName>
        <fullName evidence="4">Lipoprotein</fullName>
    </recommendedName>
</protein>
<dbReference type="Proteomes" id="UP000198654">
    <property type="component" value="Unassembled WGS sequence"/>
</dbReference>
<evidence type="ECO:0000313" key="3">
    <source>
        <dbReference type="Proteomes" id="UP000198654"/>
    </source>
</evidence>
<dbReference type="AlphaFoldDB" id="A0A1G9GMY8"/>
<keyword evidence="3" id="KW-1185">Reference proteome</keyword>
<sequence length="222" mass="24341">MLYRLFIVALSAVLLSGCFNVNTSQAPLASTYPLSEQQKMQAAHHWRVLATHEAKQMLHNPHLTGKVLFVSGEEEGSSFAQGFHSLLTSQLVSNGAYVSTNPINTARIDYRVQVVKHRDREYVRAPQGAWTALAAGIAVATIPFNHWSEPALALIPAAGLVDAFSGNWVAPSNKEVIITTQAIDGDRILYSSSNIYYINAGDSDHYRDGADSLKTISITDRW</sequence>
<gene>
    <name evidence="2" type="ORF">SAMN05661010_00776</name>
</gene>
<evidence type="ECO:0000313" key="2">
    <source>
        <dbReference type="EMBL" id="SDL02051.1"/>
    </source>
</evidence>
<dbReference type="OrthoDB" id="6891340at2"/>
<feature type="signal peptide" evidence="1">
    <location>
        <begin position="1"/>
        <end position="26"/>
    </location>
</feature>
<name>A0A1G9GMY8_9GAMM</name>
<accession>A0A1G9GMY8</accession>
<organism evidence="2 3">
    <name type="scientific">Modicisalibacter muralis</name>
    <dbReference type="NCBI Taxonomy" id="119000"/>
    <lineage>
        <taxon>Bacteria</taxon>
        <taxon>Pseudomonadati</taxon>
        <taxon>Pseudomonadota</taxon>
        <taxon>Gammaproteobacteria</taxon>
        <taxon>Oceanospirillales</taxon>
        <taxon>Halomonadaceae</taxon>
        <taxon>Modicisalibacter</taxon>
    </lineage>
</organism>
<reference evidence="2 3" key="1">
    <citation type="submission" date="2016-10" db="EMBL/GenBank/DDBJ databases">
        <authorList>
            <person name="de Groot N.N."/>
        </authorList>
    </citation>
    <scope>NUCLEOTIDE SEQUENCE [LARGE SCALE GENOMIC DNA]</scope>
    <source>
        <strain evidence="2 3">DSM 14789</strain>
    </source>
</reference>
<feature type="chain" id="PRO_5011667145" description="Lipoprotein" evidence="1">
    <location>
        <begin position="27"/>
        <end position="222"/>
    </location>
</feature>
<proteinExistence type="predicted"/>